<feature type="chain" id="PRO_5045364831" evidence="1">
    <location>
        <begin position="24"/>
        <end position="318"/>
    </location>
</feature>
<keyword evidence="1" id="KW-0732">Signal</keyword>
<protein>
    <submittedName>
        <fullName evidence="3">PDZ domain-containing protein</fullName>
    </submittedName>
</protein>
<gene>
    <name evidence="3" type="ORF">KZ820_16100</name>
</gene>
<dbReference type="InterPro" id="IPR036034">
    <property type="entry name" value="PDZ_sf"/>
</dbReference>
<organism evidence="3 4">
    <name type="scientific">Sphingomonas citri</name>
    <dbReference type="NCBI Taxonomy" id="2862499"/>
    <lineage>
        <taxon>Bacteria</taxon>
        <taxon>Pseudomonadati</taxon>
        <taxon>Pseudomonadota</taxon>
        <taxon>Alphaproteobacteria</taxon>
        <taxon>Sphingomonadales</taxon>
        <taxon>Sphingomonadaceae</taxon>
        <taxon>Sphingomonas</taxon>
    </lineage>
</organism>
<feature type="domain" description="PDZ" evidence="2">
    <location>
        <begin position="45"/>
        <end position="144"/>
    </location>
</feature>
<dbReference type="PANTHER" id="PTHR22726">
    <property type="entry name" value="METALLOENDOPEPTIDASE OMA1"/>
    <property type="match status" value="1"/>
</dbReference>
<proteinExistence type="predicted"/>
<evidence type="ECO:0000313" key="3">
    <source>
        <dbReference type="EMBL" id="MBW6532265.1"/>
    </source>
</evidence>
<dbReference type="InterPro" id="IPR001478">
    <property type="entry name" value="PDZ"/>
</dbReference>
<dbReference type="PANTHER" id="PTHR22726:SF1">
    <property type="entry name" value="METALLOENDOPEPTIDASE OMA1, MITOCHONDRIAL"/>
    <property type="match status" value="1"/>
</dbReference>
<reference evidence="3 4" key="1">
    <citation type="submission" date="2021-07" db="EMBL/GenBank/DDBJ databases">
        <title>Sphingomonas sp.</title>
        <authorList>
            <person name="Feng G."/>
            <person name="Li J."/>
            <person name="Pan M."/>
        </authorList>
    </citation>
    <scope>NUCLEOTIDE SEQUENCE [LARGE SCALE GENOMIC DNA]</scope>
    <source>
        <strain evidence="3 4">RRHST34</strain>
    </source>
</reference>
<dbReference type="SUPFAM" id="SSF50156">
    <property type="entry name" value="PDZ domain-like"/>
    <property type="match status" value="1"/>
</dbReference>
<dbReference type="PROSITE" id="PS50106">
    <property type="entry name" value="PDZ"/>
    <property type="match status" value="1"/>
</dbReference>
<accession>A0ABS7BRX1</accession>
<dbReference type="Gene3D" id="2.30.42.10">
    <property type="match status" value="1"/>
</dbReference>
<dbReference type="InterPro" id="IPR051156">
    <property type="entry name" value="Mito/Outer_Membr_Metalloprot"/>
</dbReference>
<dbReference type="CDD" id="cd07342">
    <property type="entry name" value="M48C_Oma1_like"/>
    <property type="match status" value="1"/>
</dbReference>
<evidence type="ECO:0000259" key="2">
    <source>
        <dbReference type="PROSITE" id="PS50106"/>
    </source>
</evidence>
<evidence type="ECO:0000313" key="4">
    <source>
        <dbReference type="Proteomes" id="UP000759103"/>
    </source>
</evidence>
<dbReference type="EMBL" id="JAHXZN010000006">
    <property type="protein sequence ID" value="MBW6532265.1"/>
    <property type="molecule type" value="Genomic_DNA"/>
</dbReference>
<keyword evidence="4" id="KW-1185">Reference proteome</keyword>
<dbReference type="Proteomes" id="UP000759103">
    <property type="component" value="Unassembled WGS sequence"/>
</dbReference>
<dbReference type="RefSeq" id="WP_219749608.1">
    <property type="nucleotide sequence ID" value="NZ_JAHXZN010000006.1"/>
</dbReference>
<name>A0ABS7BRX1_9SPHN</name>
<sequence length="318" mass="33115">MRLLFLLASFLPAALLAAAPAAAEPTLLEVDQRLAAIAWRLTTANAPLCRDQQPVIGATLHAADQYPPALRVAFAAPVTIELVVPGAPAASAGVAADDGLIAVDGTAVAAPAGGDSATSVTRDAAQALLASHPPTAPLALTLRRAGADRSVTVQPRAGCRVEFEVLAGDKLGASSDGRVVQVGGRLFELFGDDQVAVVVAHELAHAVLRHRARLEAAGVKWGLFAELGRNGRLFRQTETEADLLGAYLLRNAGWDPQLAVRFWREEGGKIDGGFFRSRTHPSAKARADAIAAELATKPADAPLPYAPPLLAQRDAPLG</sequence>
<feature type="signal peptide" evidence="1">
    <location>
        <begin position="1"/>
        <end position="23"/>
    </location>
</feature>
<comment type="caution">
    <text evidence="3">The sequence shown here is derived from an EMBL/GenBank/DDBJ whole genome shotgun (WGS) entry which is preliminary data.</text>
</comment>
<evidence type="ECO:0000256" key="1">
    <source>
        <dbReference type="SAM" id="SignalP"/>
    </source>
</evidence>